<gene>
    <name evidence="1" type="ORF">HNR15_003490</name>
</gene>
<dbReference type="Proteomes" id="UP000571817">
    <property type="component" value="Unassembled WGS sequence"/>
</dbReference>
<organism evidence="1 2">
    <name type="scientific">Allobranchiibius huperziae</name>
    <dbReference type="NCBI Taxonomy" id="1874116"/>
    <lineage>
        <taxon>Bacteria</taxon>
        <taxon>Bacillati</taxon>
        <taxon>Actinomycetota</taxon>
        <taxon>Actinomycetes</taxon>
        <taxon>Micrococcales</taxon>
        <taxon>Dermacoccaceae</taxon>
        <taxon>Allobranchiibius</taxon>
    </lineage>
</organism>
<proteinExistence type="predicted"/>
<name>A0A853DG16_9MICO</name>
<sequence length="70" mass="7595">MTTTTDRYFHLGTDGLLHGVLTINGHAQSFCDTPLAPDAGTAPVHTDCMMVELSRLHHRSTSGEGEKPFI</sequence>
<dbReference type="RefSeq" id="WP_179483865.1">
    <property type="nucleotide sequence ID" value="NZ_JACCFW010000002.1"/>
</dbReference>
<reference evidence="1 2" key="1">
    <citation type="submission" date="2020-07" db="EMBL/GenBank/DDBJ databases">
        <title>Sequencing the genomes of 1000 actinobacteria strains.</title>
        <authorList>
            <person name="Klenk H.-P."/>
        </authorList>
    </citation>
    <scope>NUCLEOTIDE SEQUENCE [LARGE SCALE GENOMIC DNA]</scope>
    <source>
        <strain evidence="1 2">DSM 29531</strain>
    </source>
</reference>
<comment type="caution">
    <text evidence="1">The sequence shown here is derived from an EMBL/GenBank/DDBJ whole genome shotgun (WGS) entry which is preliminary data.</text>
</comment>
<keyword evidence="2" id="KW-1185">Reference proteome</keyword>
<evidence type="ECO:0000313" key="2">
    <source>
        <dbReference type="Proteomes" id="UP000571817"/>
    </source>
</evidence>
<evidence type="ECO:0000313" key="1">
    <source>
        <dbReference type="EMBL" id="NYJ76472.1"/>
    </source>
</evidence>
<dbReference type="EMBL" id="JACCFW010000002">
    <property type="protein sequence ID" value="NYJ76472.1"/>
    <property type="molecule type" value="Genomic_DNA"/>
</dbReference>
<dbReference type="AlphaFoldDB" id="A0A853DG16"/>
<protein>
    <submittedName>
        <fullName evidence="1">Uncharacterized protein</fullName>
    </submittedName>
</protein>
<accession>A0A853DG16</accession>